<gene>
    <name evidence="4" type="primary">LOC111496272</name>
</gene>
<protein>
    <submittedName>
        <fullName evidence="4">Uncharacterized protein LOC111496272</fullName>
    </submittedName>
</protein>
<sequence length="325" mass="36775">MPRPGPRPYECVRRAWHSDRHQPIRGSLIQEIFRVMHQIHSSSTKKNKEWQEILPVVVLKAEEILYSKALSEAEYIEFNTLRDRLVDAVNTILRLDDTKETGEFLQPCIEAALNLGCTPRKASRSQRNKNSTNYLSSRHQELSPPPMAIKNSSCAPYFWSLVKPMANALPSSRFAVYPLCYNDDVRWKRQRSSFEIACEPISICLDSRNGGALEKTNGFDTVAAAIGNKCEDDCDLALRLGHPFLASSSSYPELKVGSRSSLEETKSDDCSPMVVNEYSTSWGQRLDSECVDAETTRKRKANFSLSLKGSHQCWFPKLCSNRFIG</sequence>
<dbReference type="Proteomes" id="UP000504608">
    <property type="component" value="Unplaced"/>
</dbReference>
<evidence type="ECO:0000256" key="1">
    <source>
        <dbReference type="ARBA" id="ARBA00023242"/>
    </source>
</evidence>
<dbReference type="GeneID" id="111496272"/>
<dbReference type="GO" id="GO:0003712">
    <property type="term" value="F:transcription coregulator activity"/>
    <property type="evidence" value="ECO:0007669"/>
    <property type="project" value="InterPro"/>
</dbReference>
<proteinExistence type="predicted"/>
<dbReference type="InterPro" id="IPR036529">
    <property type="entry name" value="KIX_dom_sf"/>
</dbReference>
<dbReference type="PANTHER" id="PTHR35300">
    <property type="entry name" value="COACTIVATOR CBP, KIX DOMAIN-CONTAINING PROTEIN-RELATED"/>
    <property type="match status" value="1"/>
</dbReference>
<dbReference type="OrthoDB" id="1937968at2759"/>
<feature type="region of interest" description="Disordered" evidence="2">
    <location>
        <begin position="120"/>
        <end position="143"/>
    </location>
</feature>
<feature type="compositionally biased region" description="Polar residues" evidence="2">
    <location>
        <begin position="128"/>
        <end position="137"/>
    </location>
</feature>
<reference evidence="4" key="1">
    <citation type="submission" date="2025-08" db="UniProtKB">
        <authorList>
            <consortium name="RefSeq"/>
        </authorList>
    </citation>
    <scope>IDENTIFICATION</scope>
    <source>
        <tissue evidence="4">Young leaves</tissue>
    </source>
</reference>
<dbReference type="PANTHER" id="PTHR35300:SF5">
    <property type="entry name" value="HISTONE ACETYLTRANSFERASE"/>
    <property type="match status" value="1"/>
</dbReference>
<dbReference type="AlphaFoldDB" id="A0A6J1KTI9"/>
<organism evidence="3 4">
    <name type="scientific">Cucurbita maxima</name>
    <name type="common">Pumpkin</name>
    <name type="synonym">Winter squash</name>
    <dbReference type="NCBI Taxonomy" id="3661"/>
    <lineage>
        <taxon>Eukaryota</taxon>
        <taxon>Viridiplantae</taxon>
        <taxon>Streptophyta</taxon>
        <taxon>Embryophyta</taxon>
        <taxon>Tracheophyta</taxon>
        <taxon>Spermatophyta</taxon>
        <taxon>Magnoliopsida</taxon>
        <taxon>eudicotyledons</taxon>
        <taxon>Gunneridae</taxon>
        <taxon>Pentapetalae</taxon>
        <taxon>rosids</taxon>
        <taxon>fabids</taxon>
        <taxon>Cucurbitales</taxon>
        <taxon>Cucurbitaceae</taxon>
        <taxon>Cucurbiteae</taxon>
        <taxon>Cucurbita</taxon>
    </lineage>
</organism>
<dbReference type="Gene3D" id="1.10.246.20">
    <property type="entry name" value="Coactivator CBP, KIX domain"/>
    <property type="match status" value="1"/>
</dbReference>
<dbReference type="GO" id="GO:0006355">
    <property type="term" value="P:regulation of DNA-templated transcription"/>
    <property type="evidence" value="ECO:0007669"/>
    <property type="project" value="InterPro"/>
</dbReference>
<keyword evidence="1" id="KW-0539">Nucleus</keyword>
<dbReference type="KEGG" id="cmax:111496272"/>
<accession>A0A6J1KTI9</accession>
<name>A0A6J1KTI9_CUCMA</name>
<evidence type="ECO:0000256" key="2">
    <source>
        <dbReference type="SAM" id="MobiDB-lite"/>
    </source>
</evidence>
<evidence type="ECO:0000313" key="3">
    <source>
        <dbReference type="Proteomes" id="UP000504608"/>
    </source>
</evidence>
<keyword evidence="3" id="KW-1185">Reference proteome</keyword>
<evidence type="ECO:0000313" key="4">
    <source>
        <dbReference type="RefSeq" id="XP_023002428.1"/>
    </source>
</evidence>
<dbReference type="RefSeq" id="XP_023002428.1">
    <property type="nucleotide sequence ID" value="XM_023146660.1"/>
</dbReference>